<gene>
    <name evidence="3" type="ORF">COY87_01580</name>
</gene>
<keyword evidence="1" id="KW-0472">Membrane</keyword>
<comment type="caution">
    <text evidence="3">The sequence shown here is derived from an EMBL/GenBank/DDBJ whole genome shotgun (WGS) entry which is preliminary data.</text>
</comment>
<dbReference type="EMBL" id="PFLI01000057">
    <property type="protein sequence ID" value="PIY72320.1"/>
    <property type="molecule type" value="Genomic_DNA"/>
</dbReference>
<feature type="transmembrane region" description="Helical" evidence="1">
    <location>
        <begin position="163"/>
        <end position="181"/>
    </location>
</feature>
<sequence length="383" mass="44700">MKSSLIIQKNKAQYVLSLIILTMSLIWIAVALRSHSNNATHFNFKEYEKKYYESQWAIPNSKKPISDETLYTYAGYKYINGTNPILINPEAPPLGKYLIGLSILLFNSQETINILVGLFCLVLIYKIIFTVTSSVFYSIIGVFFTSINTLFIDQLIHTPQLEIFQLLFILLIFICVIQYQKNKNVSWIIYIGILLGCFFSIKAFFLHFSLALLWLGIYFFTLNKSKNKKNLFSFVIIITIALIVFTLTYFNYFFHNGTLRGFLGVQKWIMLFYQDSKIETLKIMGGYISLIFFNKWRFWSNGYPLISYDSWSILWPFIYILGIYSVYILKKHQLLLSIISFIGAYSLFLFFIPVFPRYLLLLFIPLTIVGTVFLHSKTSLNKL</sequence>
<evidence type="ECO:0000256" key="1">
    <source>
        <dbReference type="SAM" id="Phobius"/>
    </source>
</evidence>
<dbReference type="InterPro" id="IPR038731">
    <property type="entry name" value="RgtA/B/C-like"/>
</dbReference>
<accession>A0A2M7QKE3</accession>
<evidence type="ECO:0000313" key="3">
    <source>
        <dbReference type="EMBL" id="PIY72320.1"/>
    </source>
</evidence>
<feature type="transmembrane region" description="Helical" evidence="1">
    <location>
        <begin position="305"/>
        <end position="327"/>
    </location>
</feature>
<organism evidence="3 4">
    <name type="scientific">Candidatus Roizmanbacteria bacterium CG_4_10_14_0_8_um_filter_33_9</name>
    <dbReference type="NCBI Taxonomy" id="1974826"/>
    <lineage>
        <taxon>Bacteria</taxon>
        <taxon>Candidatus Roizmaniibacteriota</taxon>
    </lineage>
</organism>
<protein>
    <recommendedName>
        <fullName evidence="2">Glycosyltransferase RgtA/B/C/D-like domain-containing protein</fullName>
    </recommendedName>
</protein>
<dbReference type="Proteomes" id="UP000229401">
    <property type="component" value="Unassembled WGS sequence"/>
</dbReference>
<feature type="transmembrane region" description="Helical" evidence="1">
    <location>
        <begin position="111"/>
        <end position="129"/>
    </location>
</feature>
<dbReference type="AlphaFoldDB" id="A0A2M7QKE3"/>
<evidence type="ECO:0000259" key="2">
    <source>
        <dbReference type="Pfam" id="PF13231"/>
    </source>
</evidence>
<feature type="transmembrane region" description="Helical" evidence="1">
    <location>
        <begin position="187"/>
        <end position="220"/>
    </location>
</feature>
<keyword evidence="1" id="KW-0812">Transmembrane</keyword>
<feature type="transmembrane region" description="Helical" evidence="1">
    <location>
        <begin position="12"/>
        <end position="32"/>
    </location>
</feature>
<feature type="transmembrane region" description="Helical" evidence="1">
    <location>
        <begin position="358"/>
        <end position="376"/>
    </location>
</feature>
<reference evidence="4" key="1">
    <citation type="submission" date="2017-09" db="EMBL/GenBank/DDBJ databases">
        <title>Depth-based differentiation of microbial function through sediment-hosted aquifers and enrichment of novel symbionts in the deep terrestrial subsurface.</title>
        <authorList>
            <person name="Probst A.J."/>
            <person name="Ladd B."/>
            <person name="Jarett J.K."/>
            <person name="Geller-Mcgrath D.E."/>
            <person name="Sieber C.M.K."/>
            <person name="Emerson J.B."/>
            <person name="Anantharaman K."/>
            <person name="Thomas B.C."/>
            <person name="Malmstrom R."/>
            <person name="Stieglmeier M."/>
            <person name="Klingl A."/>
            <person name="Woyke T."/>
            <person name="Ryan C.M."/>
            <person name="Banfield J.F."/>
        </authorList>
    </citation>
    <scope>NUCLEOTIDE SEQUENCE [LARGE SCALE GENOMIC DNA]</scope>
</reference>
<keyword evidence="1" id="KW-1133">Transmembrane helix</keyword>
<feature type="transmembrane region" description="Helical" evidence="1">
    <location>
        <begin position="232"/>
        <end position="254"/>
    </location>
</feature>
<evidence type="ECO:0000313" key="4">
    <source>
        <dbReference type="Proteomes" id="UP000229401"/>
    </source>
</evidence>
<proteinExistence type="predicted"/>
<dbReference type="Pfam" id="PF13231">
    <property type="entry name" value="PMT_2"/>
    <property type="match status" value="1"/>
</dbReference>
<feature type="domain" description="Glycosyltransferase RgtA/B/C/D-like" evidence="2">
    <location>
        <begin position="91"/>
        <end position="246"/>
    </location>
</feature>
<name>A0A2M7QKE3_9BACT</name>
<feature type="transmembrane region" description="Helical" evidence="1">
    <location>
        <begin position="334"/>
        <end position="352"/>
    </location>
</feature>